<keyword evidence="1" id="KW-0175">Coiled coil</keyword>
<evidence type="ECO:0000256" key="2">
    <source>
        <dbReference type="SAM" id="MobiDB-lite"/>
    </source>
</evidence>
<name>S8E6K1_9LAMI</name>
<organism evidence="3 4">
    <name type="scientific">Genlisea aurea</name>
    <dbReference type="NCBI Taxonomy" id="192259"/>
    <lineage>
        <taxon>Eukaryota</taxon>
        <taxon>Viridiplantae</taxon>
        <taxon>Streptophyta</taxon>
        <taxon>Embryophyta</taxon>
        <taxon>Tracheophyta</taxon>
        <taxon>Spermatophyta</taxon>
        <taxon>Magnoliopsida</taxon>
        <taxon>eudicotyledons</taxon>
        <taxon>Gunneridae</taxon>
        <taxon>Pentapetalae</taxon>
        <taxon>asterids</taxon>
        <taxon>lamiids</taxon>
        <taxon>Lamiales</taxon>
        <taxon>Lentibulariaceae</taxon>
        <taxon>Genlisea</taxon>
    </lineage>
</organism>
<gene>
    <name evidence="3" type="ORF">M569_03306</name>
</gene>
<dbReference type="InterPro" id="IPR052844">
    <property type="entry name" value="Leaf_Dev_Regulator"/>
</dbReference>
<dbReference type="AlphaFoldDB" id="S8E6K1"/>
<dbReference type="PANTHER" id="PTHR47214:SF3">
    <property type="entry name" value="TRANSCRIPTION FACTOR AS1"/>
    <property type="match status" value="1"/>
</dbReference>
<accession>S8E6K1</accession>
<sequence length="198" mass="22499">MSMPASSNGGFLQPSQSPGASSSVLPPWLSTTSNPSPSPSVTLSLSPLTVQRASPIPWLPPEKQQQQQQHHSDPLVSELMECCGELEKGYRDLTAHRKEAAWRLKRAELELESEKASKKREKSEEIEARIRDLREEQRAALDRIENECREQLARLRREAEAKEQKLDEQWRAKHLNLVKFVEQMSCRSFAGAHEPPPK</sequence>
<evidence type="ECO:0000313" key="4">
    <source>
        <dbReference type="Proteomes" id="UP000015453"/>
    </source>
</evidence>
<protein>
    <submittedName>
        <fullName evidence="3">Uncharacterized protein</fullName>
    </submittedName>
</protein>
<feature type="compositionally biased region" description="Polar residues" evidence="2">
    <location>
        <begin position="1"/>
        <end position="24"/>
    </location>
</feature>
<dbReference type="EMBL" id="AUSU01001253">
    <property type="protein sequence ID" value="EPS71453.1"/>
    <property type="molecule type" value="Genomic_DNA"/>
</dbReference>
<dbReference type="Proteomes" id="UP000015453">
    <property type="component" value="Unassembled WGS sequence"/>
</dbReference>
<feature type="coiled-coil region" evidence="1">
    <location>
        <begin position="97"/>
        <end position="172"/>
    </location>
</feature>
<proteinExistence type="predicted"/>
<evidence type="ECO:0000256" key="1">
    <source>
        <dbReference type="SAM" id="Coils"/>
    </source>
</evidence>
<feature type="region of interest" description="Disordered" evidence="2">
    <location>
        <begin position="1"/>
        <end position="76"/>
    </location>
</feature>
<comment type="caution">
    <text evidence="3">The sequence shown here is derived from an EMBL/GenBank/DDBJ whole genome shotgun (WGS) entry which is preliminary data.</text>
</comment>
<evidence type="ECO:0000313" key="3">
    <source>
        <dbReference type="EMBL" id="EPS71453.1"/>
    </source>
</evidence>
<dbReference type="OrthoDB" id="2143914at2759"/>
<reference evidence="3 4" key="1">
    <citation type="journal article" date="2013" name="BMC Genomics">
        <title>The miniature genome of a carnivorous plant Genlisea aurea contains a low number of genes and short non-coding sequences.</title>
        <authorList>
            <person name="Leushkin E.V."/>
            <person name="Sutormin R.A."/>
            <person name="Nabieva E.R."/>
            <person name="Penin A.A."/>
            <person name="Kondrashov A.S."/>
            <person name="Logacheva M.D."/>
        </authorList>
    </citation>
    <scope>NUCLEOTIDE SEQUENCE [LARGE SCALE GENOMIC DNA]</scope>
</reference>
<keyword evidence="4" id="KW-1185">Reference proteome</keyword>
<dbReference type="PANTHER" id="PTHR47214">
    <property type="entry name" value="PROTEIN ROUGH SHEATH 2 HOMOLOG"/>
    <property type="match status" value="1"/>
</dbReference>
<feature type="compositionally biased region" description="Low complexity" evidence="2">
    <location>
        <begin position="25"/>
        <end position="49"/>
    </location>
</feature>